<name>A0A6I4UH18_9SPHN</name>
<dbReference type="SUPFAM" id="SSF56801">
    <property type="entry name" value="Acetyl-CoA synthetase-like"/>
    <property type="match status" value="1"/>
</dbReference>
<evidence type="ECO:0000259" key="1">
    <source>
        <dbReference type="Pfam" id="PF00501"/>
    </source>
</evidence>
<dbReference type="Proteomes" id="UP000430021">
    <property type="component" value="Unassembled WGS sequence"/>
</dbReference>
<gene>
    <name evidence="2" type="ORF">FHS52_000123</name>
    <name evidence="3" type="ORF">GRI59_05980</name>
</gene>
<feature type="domain" description="AMP-dependent synthetase/ligase" evidence="1">
    <location>
        <begin position="7"/>
        <end position="340"/>
    </location>
</feature>
<proteinExistence type="predicted"/>
<dbReference type="Proteomes" id="UP000548685">
    <property type="component" value="Unassembled WGS sequence"/>
</dbReference>
<dbReference type="Gene3D" id="3.40.50.12780">
    <property type="entry name" value="N-terminal domain of ligase-like"/>
    <property type="match status" value="1"/>
</dbReference>
<dbReference type="EMBL" id="WTYB01000001">
    <property type="protein sequence ID" value="MXP38162.1"/>
    <property type="molecule type" value="Genomic_DNA"/>
</dbReference>
<evidence type="ECO:0000313" key="3">
    <source>
        <dbReference type="EMBL" id="MXP38162.1"/>
    </source>
</evidence>
<protein>
    <submittedName>
        <fullName evidence="3">AMP-binding protein</fullName>
    </submittedName>
    <submittedName>
        <fullName evidence="2">Acyl-coenzyme A synthetase/AMP-(Fatty) acid ligase</fullName>
    </submittedName>
</protein>
<dbReference type="OrthoDB" id="9803968at2"/>
<dbReference type="GO" id="GO:0016874">
    <property type="term" value="F:ligase activity"/>
    <property type="evidence" value="ECO:0007669"/>
    <property type="project" value="UniProtKB-KW"/>
</dbReference>
<dbReference type="Pfam" id="PF00501">
    <property type="entry name" value="AMP-binding"/>
    <property type="match status" value="1"/>
</dbReference>
<accession>A0A6I4UH18</accession>
<dbReference type="PANTHER" id="PTHR43767:SF1">
    <property type="entry name" value="NONRIBOSOMAL PEPTIDE SYNTHASE PES1 (EUROFUNG)-RELATED"/>
    <property type="match status" value="1"/>
</dbReference>
<evidence type="ECO:0000313" key="5">
    <source>
        <dbReference type="Proteomes" id="UP000548685"/>
    </source>
</evidence>
<comment type="caution">
    <text evidence="3">The sequence shown here is derived from an EMBL/GenBank/DDBJ whole genome shotgun (WGS) entry which is preliminary data.</text>
</comment>
<dbReference type="AlphaFoldDB" id="A0A6I4UH18"/>
<keyword evidence="5" id="KW-1185">Reference proteome</keyword>
<evidence type="ECO:0000313" key="2">
    <source>
        <dbReference type="EMBL" id="MBB3774180.1"/>
    </source>
</evidence>
<reference evidence="3 4" key="1">
    <citation type="submission" date="2019-12" db="EMBL/GenBank/DDBJ databases">
        <title>Genomic-based taxomic classification of the family Erythrobacteraceae.</title>
        <authorList>
            <person name="Xu L."/>
        </authorList>
    </citation>
    <scope>NUCLEOTIDE SEQUENCE [LARGE SCALE GENOMIC DNA]</scope>
    <source>
        <strain evidence="3 4">JCM 10282</strain>
    </source>
</reference>
<dbReference type="InterPro" id="IPR050237">
    <property type="entry name" value="ATP-dep_AMP-bd_enzyme"/>
</dbReference>
<dbReference type="InterPro" id="IPR042099">
    <property type="entry name" value="ANL_N_sf"/>
</dbReference>
<sequence>MTILAAFDAAVAAHPDRPAIINGKGRKVSFASLHDRAGFLAGEWAKRGIGPGDRVLIAVSVTPDLYAALAALWRLGAVAVLPEPAMGLKGVKTALAAAEVKAWIGAGVLRVLPLLVPRLLGVTRLSLGAGAASAPPSASWPDDHPALMSFTSGSTGRAKAIMRSHGFLAAQNRAVGPLLASDRAEIDLVAFPVFVLANLGSGVTSVLPNWPLRRPDRADPQAIRAHIAKHGVTRLLLPPVLAEALADAPLPASVTTVFTGGGPVFADVVDRLAAHNPALRVMAVYGSTEAEPIAELEVSALTRADRARINGGEGLLAGPPVSAVRVRIVDDEILVAGDHVVETYVDPADNAATKTRDESGTIWHRTGDGGRFDEVGRLWLLGRTQGRIEGLWPFAIEVAARSWPGVKRAALCPLDGKACLAIEGDTARLAHWQAAAAALGVTTVVALKSIPLDRRHRSKVDYARLAEVMRASGA</sequence>
<dbReference type="PROSITE" id="PS00455">
    <property type="entry name" value="AMP_BINDING"/>
    <property type="match status" value="1"/>
</dbReference>
<dbReference type="EMBL" id="JACICE010000001">
    <property type="protein sequence ID" value="MBB3774180.1"/>
    <property type="molecule type" value="Genomic_DNA"/>
</dbReference>
<organism evidence="3 4">
    <name type="scientific">Erythrobacter ramosus</name>
    <dbReference type="NCBI Taxonomy" id="35811"/>
    <lineage>
        <taxon>Bacteria</taxon>
        <taxon>Pseudomonadati</taxon>
        <taxon>Pseudomonadota</taxon>
        <taxon>Alphaproteobacteria</taxon>
        <taxon>Sphingomonadales</taxon>
        <taxon>Erythrobacteraceae</taxon>
        <taxon>Erythrobacter/Porphyrobacter group</taxon>
        <taxon>Erythrobacter</taxon>
    </lineage>
</organism>
<evidence type="ECO:0000313" key="4">
    <source>
        <dbReference type="Proteomes" id="UP000430021"/>
    </source>
</evidence>
<keyword evidence="2" id="KW-0436">Ligase</keyword>
<dbReference type="InterPro" id="IPR020845">
    <property type="entry name" value="AMP-binding_CS"/>
</dbReference>
<dbReference type="RefSeq" id="WP_160760234.1">
    <property type="nucleotide sequence ID" value="NZ_BAAADZ010000002.1"/>
</dbReference>
<dbReference type="PANTHER" id="PTHR43767">
    <property type="entry name" value="LONG-CHAIN-FATTY-ACID--COA LIGASE"/>
    <property type="match status" value="1"/>
</dbReference>
<reference evidence="2 5" key="2">
    <citation type="submission" date="2020-08" db="EMBL/GenBank/DDBJ databases">
        <title>Genomic Encyclopedia of Type Strains, Phase IV (KMG-IV): sequencing the most valuable type-strain genomes for metagenomic binning, comparative biology and taxonomic classification.</title>
        <authorList>
            <person name="Goeker M."/>
        </authorList>
    </citation>
    <scope>NUCLEOTIDE SEQUENCE [LARGE SCALE GENOMIC DNA]</scope>
    <source>
        <strain evidence="2 5">DSM 8510</strain>
    </source>
</reference>
<dbReference type="InterPro" id="IPR000873">
    <property type="entry name" value="AMP-dep_synth/lig_dom"/>
</dbReference>